<dbReference type="OrthoDB" id="2110753at2759"/>
<dbReference type="InParanoid" id="A0A1Z5JUP0"/>
<dbReference type="Proteomes" id="UP000198406">
    <property type="component" value="Unassembled WGS sequence"/>
</dbReference>
<dbReference type="AlphaFoldDB" id="A0A1Z5JUP0"/>
<keyword evidence="2" id="KW-1185">Reference proteome</keyword>
<name>A0A1Z5JUP0_FISSO</name>
<comment type="caution">
    <text evidence="1">The sequence shown here is derived from an EMBL/GenBank/DDBJ whole genome shotgun (WGS) entry which is preliminary data.</text>
</comment>
<sequence length="839" mass="94886">MFCRGAGGAAGIADFIIVHNGVLEHAVCADNVILINLQSNQNLGKRLLRVIDHKNETVIERSSLEELMTTLLDLRPYALVEFKPALGYIFQDLLEGYSHWGYTDLDIVFGDLSHWITEDELLNYDIVTYSYGDQRRLYLRGQFTFHKNNDMVNNIWRYCRYLRDLDERFDGIVKSKGHFRVESAEGCYSAAVLDRNDVRVKYVPHAWTDTHDEAGGTFRDIISSHGVYLARSKSRQVLYRAKSAGENARLVARLDPSYWDKNTAYTQRDISLGSLESIETADAVHNSDKCMYWVPSEYQSKLCLSARVASDETLYWINGSLYKQKVVLHDEGLADTAPFFHFQEWKRHYRYDEVASCHARTSISIYLFTQFGAIPLPQQKIPRVLKDSSDSSVSPLGLAPQKWDSSMEFDRRQLPLSQYCIVGSATKLTKSPCRTFIEWTNKNATTILASAQGWNFIDVESDVTLVLTLQINADQSNDKTALKGCIDHLIDNVDRWFGQPSVTVIFIAGATEDSIRYVHERLGPESIFTQHHKNAFVAAVFDKETSSSASRKALQNMATDLAPTRWFLSGLEVESGLIISNEASYLAQAAITSRKGQRGNVFYLPQFALSDNEGDASQHMTDTDRLFASRRINQVHFVHEFNQCKREAAFAKDRIFNALDQVWWKYTEFTTADAEEKNHDYLSINQQGIDAISVIEKSLLTFMVNATQESFNDVFRFQDESFILLKDNLSPNDPNIRTSVIARNVEALEGSSCYNGLHLSQLIGLGYHINVLPGAFAMSTAKSRASVGLGKDPKRCQRCTAGTDDNEDTVVGAMDHFAKREIQRVASSAIVWMEYSEAL</sequence>
<proteinExistence type="predicted"/>
<evidence type="ECO:0000313" key="2">
    <source>
        <dbReference type="Proteomes" id="UP000198406"/>
    </source>
</evidence>
<evidence type="ECO:0000313" key="1">
    <source>
        <dbReference type="EMBL" id="GAX17498.1"/>
    </source>
</evidence>
<protein>
    <submittedName>
        <fullName evidence="1">Uncharacterized protein</fullName>
    </submittedName>
</protein>
<dbReference type="Pfam" id="PF20330">
    <property type="entry name" value="DUF6625"/>
    <property type="match status" value="1"/>
</dbReference>
<dbReference type="EMBL" id="BDSP01000117">
    <property type="protein sequence ID" value="GAX17498.1"/>
    <property type="molecule type" value="Genomic_DNA"/>
</dbReference>
<dbReference type="InterPro" id="IPR046733">
    <property type="entry name" value="DUF6625"/>
</dbReference>
<gene>
    <name evidence="1" type="ORF">FisN_5Hh150</name>
</gene>
<accession>A0A1Z5JUP0</accession>
<reference evidence="1 2" key="1">
    <citation type="journal article" date="2015" name="Plant Cell">
        <title>Oil accumulation by the oleaginous diatom Fistulifera solaris as revealed by the genome and transcriptome.</title>
        <authorList>
            <person name="Tanaka T."/>
            <person name="Maeda Y."/>
            <person name="Veluchamy A."/>
            <person name="Tanaka M."/>
            <person name="Abida H."/>
            <person name="Marechal E."/>
            <person name="Bowler C."/>
            <person name="Muto M."/>
            <person name="Sunaga Y."/>
            <person name="Tanaka M."/>
            <person name="Yoshino T."/>
            <person name="Taniguchi T."/>
            <person name="Fukuda Y."/>
            <person name="Nemoto M."/>
            <person name="Matsumoto M."/>
            <person name="Wong P.S."/>
            <person name="Aburatani S."/>
            <person name="Fujibuchi W."/>
        </authorList>
    </citation>
    <scope>NUCLEOTIDE SEQUENCE [LARGE SCALE GENOMIC DNA]</scope>
    <source>
        <strain evidence="1 2">JPCC DA0580</strain>
    </source>
</reference>
<organism evidence="1 2">
    <name type="scientific">Fistulifera solaris</name>
    <name type="common">Oleaginous diatom</name>
    <dbReference type="NCBI Taxonomy" id="1519565"/>
    <lineage>
        <taxon>Eukaryota</taxon>
        <taxon>Sar</taxon>
        <taxon>Stramenopiles</taxon>
        <taxon>Ochrophyta</taxon>
        <taxon>Bacillariophyta</taxon>
        <taxon>Bacillariophyceae</taxon>
        <taxon>Bacillariophycidae</taxon>
        <taxon>Naviculales</taxon>
        <taxon>Naviculaceae</taxon>
        <taxon>Fistulifera</taxon>
    </lineage>
</organism>